<gene>
    <name evidence="4" type="ORF">ILUMI_11532</name>
</gene>
<evidence type="ECO:0000313" key="4">
    <source>
        <dbReference type="EMBL" id="KAF2894634.1"/>
    </source>
</evidence>
<evidence type="ECO:0000256" key="1">
    <source>
        <dbReference type="PROSITE-ProRule" id="PRU00708"/>
    </source>
</evidence>
<dbReference type="Pfam" id="PF13041">
    <property type="entry name" value="PPR_2"/>
    <property type="match status" value="1"/>
</dbReference>
<dbReference type="OrthoDB" id="185373at2759"/>
<proteinExistence type="predicted"/>
<keyword evidence="2" id="KW-0175">Coiled coil</keyword>
<evidence type="ECO:0000256" key="2">
    <source>
        <dbReference type="SAM" id="Coils"/>
    </source>
</evidence>
<dbReference type="InterPro" id="IPR033490">
    <property type="entry name" value="LRP130"/>
</dbReference>
<dbReference type="GO" id="GO:0003730">
    <property type="term" value="F:mRNA 3'-UTR binding"/>
    <property type="evidence" value="ECO:0007669"/>
    <property type="project" value="TreeGrafter"/>
</dbReference>
<dbReference type="InterPro" id="IPR002885">
    <property type="entry name" value="PPR_rpt"/>
</dbReference>
<comment type="caution">
    <text evidence="4">The sequence shown here is derived from an EMBL/GenBank/DDBJ whole genome shotgun (WGS) entry which is preliminary data.</text>
</comment>
<dbReference type="Proteomes" id="UP000801492">
    <property type="component" value="Unassembled WGS sequence"/>
</dbReference>
<dbReference type="EMBL" id="VTPC01006802">
    <property type="protein sequence ID" value="KAF2894634.1"/>
    <property type="molecule type" value="Genomic_DNA"/>
</dbReference>
<feature type="region of interest" description="Disordered" evidence="3">
    <location>
        <begin position="1343"/>
        <end position="1362"/>
    </location>
</feature>
<feature type="repeat" description="PPR" evidence="1">
    <location>
        <begin position="174"/>
        <end position="208"/>
    </location>
</feature>
<dbReference type="NCBIfam" id="TIGR00756">
    <property type="entry name" value="PPR"/>
    <property type="match status" value="2"/>
</dbReference>
<protein>
    <recommendedName>
        <fullName evidence="6">Leucine-rich PPR motif-containing protein, mitochondrial</fullName>
    </recommendedName>
</protein>
<evidence type="ECO:0000256" key="3">
    <source>
        <dbReference type="SAM" id="MobiDB-lite"/>
    </source>
</evidence>
<organism evidence="4 5">
    <name type="scientific">Ignelater luminosus</name>
    <name type="common">Cucubano</name>
    <name type="synonym">Pyrophorus luminosus</name>
    <dbReference type="NCBI Taxonomy" id="2038154"/>
    <lineage>
        <taxon>Eukaryota</taxon>
        <taxon>Metazoa</taxon>
        <taxon>Ecdysozoa</taxon>
        <taxon>Arthropoda</taxon>
        <taxon>Hexapoda</taxon>
        <taxon>Insecta</taxon>
        <taxon>Pterygota</taxon>
        <taxon>Neoptera</taxon>
        <taxon>Endopterygota</taxon>
        <taxon>Coleoptera</taxon>
        <taxon>Polyphaga</taxon>
        <taxon>Elateriformia</taxon>
        <taxon>Elateroidea</taxon>
        <taxon>Elateridae</taxon>
        <taxon>Agrypninae</taxon>
        <taxon>Pyrophorini</taxon>
        <taxon>Ignelater</taxon>
    </lineage>
</organism>
<keyword evidence="5" id="KW-1185">Reference proteome</keyword>
<dbReference type="GO" id="GO:0005739">
    <property type="term" value="C:mitochondrion"/>
    <property type="evidence" value="ECO:0007669"/>
    <property type="project" value="TreeGrafter"/>
</dbReference>
<feature type="repeat" description="PPR" evidence="1">
    <location>
        <begin position="951"/>
        <end position="985"/>
    </location>
</feature>
<dbReference type="PROSITE" id="PS51375">
    <property type="entry name" value="PPR"/>
    <property type="match status" value="3"/>
</dbReference>
<dbReference type="GO" id="GO:0005634">
    <property type="term" value="C:nucleus"/>
    <property type="evidence" value="ECO:0007669"/>
    <property type="project" value="TreeGrafter"/>
</dbReference>
<reference evidence="4" key="1">
    <citation type="submission" date="2019-08" db="EMBL/GenBank/DDBJ databases">
        <title>The genome of the North American firefly Photinus pyralis.</title>
        <authorList>
            <consortium name="Photinus pyralis genome working group"/>
            <person name="Fallon T.R."/>
            <person name="Sander Lower S.E."/>
            <person name="Weng J.-K."/>
        </authorList>
    </citation>
    <scope>NUCLEOTIDE SEQUENCE</scope>
    <source>
        <strain evidence="4">TRF0915ILg1</strain>
        <tissue evidence="4">Whole body</tissue>
    </source>
</reference>
<dbReference type="GO" id="GO:0070129">
    <property type="term" value="P:regulation of mitochondrial translation"/>
    <property type="evidence" value="ECO:0007669"/>
    <property type="project" value="TreeGrafter"/>
</dbReference>
<dbReference type="PANTHER" id="PTHR46669:SF1">
    <property type="entry name" value="LEUCINE-RICH PPR MOTIF-CONTAINING PROTEIN, MITOCHONDRIAL"/>
    <property type="match status" value="1"/>
</dbReference>
<accession>A0A8K0CY84</accession>
<evidence type="ECO:0008006" key="6">
    <source>
        <dbReference type="Google" id="ProtNLM"/>
    </source>
</evidence>
<feature type="coiled-coil region" evidence="2">
    <location>
        <begin position="1148"/>
        <end position="1175"/>
    </location>
</feature>
<dbReference type="Pfam" id="PF13812">
    <property type="entry name" value="PPR_3"/>
    <property type="match status" value="1"/>
</dbReference>
<dbReference type="PANTHER" id="PTHR46669">
    <property type="entry name" value="LEUCINE-RICH PPR MOTIF-CONTAINING PROTEIN, MITOCHONDRIAL"/>
    <property type="match status" value="1"/>
</dbReference>
<dbReference type="Pfam" id="PF01535">
    <property type="entry name" value="PPR"/>
    <property type="match status" value="2"/>
</dbReference>
<evidence type="ECO:0000313" key="5">
    <source>
        <dbReference type="Proteomes" id="UP000801492"/>
    </source>
</evidence>
<name>A0A8K0CY84_IGNLU</name>
<dbReference type="Gene3D" id="1.25.40.10">
    <property type="entry name" value="Tetratricopeptide repeat domain"/>
    <property type="match status" value="3"/>
</dbReference>
<dbReference type="InterPro" id="IPR011990">
    <property type="entry name" value="TPR-like_helical_dom_sf"/>
</dbReference>
<sequence>MASILRSSKFVRYIAGFARHVVINTPREFDGNLVNTSQCLCSNIIPRTLTSQANTQHEQNLERSLRRLDQDVRRAGRISRRDIEDVLEEIRSSRSATSSQSLLVIRCCGNLVPEEMPEIRTKLVQEIWNTLHKLNVPMDISHYNALLRVYLENEHQFSPTEFLTELESKGIEPNRVTYQRLIARYCQLGDIEGATRILEFMREKQLPVNENVFNALITGHSQSGDMESAHGILSVMAQAGLEPSADTYTTLLCGYSKKGDINMINKLLEECETKEVYLLDKDYLDIAYALAINGYTEHVPVILSKVRKAFGYNQDAINVIYRLINKGQEDAAILVLRTMPRNTKPDGTLQHSGTFFIRQMVKAERPLEKIIEICDKFEAENLYDRALLLATEASLELTNEKLAYPLMKELQNRGQQIRQHFFWPLIIAKGDDPSGDGIIEVLLQMDEFNITPSSETLRDYVIPNLRGNSSEIIAKLRKGNVSLGSSACNLVYSLLQRNNIEEASVIISRVSAYYHPEMLRRTLSMAFYATNDLKSYMTILRYIHENLDRRDAVIQEEDSKTSTNNMEVVGQLICDLTHNGREFTEVIHNVLAALVEQGLSIDNDAARKIQDKLGEKLTPEISTLLGKLTSGELTPVPVVKRPPSYVPSDQMNIPQLERLIANLQAKGQEVLGLKRQLLTLCCRAKDLGKVEDLLGQLESTEFVFSAGVYSQLIDVYAYHDNLEKALYYYNKLKETNADFILDDSKLVRLVGLLIKNDQFEEGINMLNKQARGHKMDELPFAYLTQCWRLLNSLAEEGKTEQLDILFDTLVKNDFIEVNNVMLGPLIKVHFAKGDIDAALEKFEWCCNQFRATPWKNELACKLIQMEDADKLQKLTDLSTVVHGEINSLYDLVFAFVECGRIRQARKILETPGLQTRPQRINNACQRYQQEGMVKPLEGLKDATKDLNHIDRSDIYYQLLLSYIKQDDVDKALGLWTQMQEEDMAPTDKFLYKLGSFLTENGVEVPFVIPQPPEIKTETVTILKRPQQPVVKDVKTDLQLFRQAVKSGDLDAALNLKGNIQQDRISVVDMSNLIEQLVRKDRINEATKYTFELLDRSTHPIPRVFRYLLNKLTSTGDLQSLNAIGQRISTELKKILSFDNKVCHANMIMGNAAEYLDNLEKEIDNAKDEELIGIAEKFPRGGILGILEKHPEYISRYETIAFKYADRNIVAPINVLWSQYFIDGNHEKATTIWKKYLESSPRVMFQRVLQKARQDSNEDMTIKLIEQLKTSFVTPGALGNAYSCLLDILVTKEKDSDVIATFEKALKDVQLENLNRTALNRVQEVYVKLEKPFNYVIPAKSIHKNEVSSSDDEQGTYRNTEMK</sequence>
<feature type="repeat" description="PPR" evidence="1">
    <location>
        <begin position="209"/>
        <end position="243"/>
    </location>
</feature>